<sequence>MAMGRKARHLLIWALLVSLAGCGFYNDEALTAKYKLVAVDAREQMALCWDEGDGVSSFLAGPTLFSAGYDRNYVVAAIHPKGEKAVTQYFYIVRNPKFEARRGPSSDDIHGPFNAQEYSKESARLRLPPFTRTFDDLK</sequence>
<dbReference type="Proteomes" id="UP001499951">
    <property type="component" value="Unassembled WGS sequence"/>
</dbReference>
<organism evidence="1 2">
    <name type="scientific">Rhizomicrobium electricum</name>
    <dbReference type="NCBI Taxonomy" id="480070"/>
    <lineage>
        <taxon>Bacteria</taxon>
        <taxon>Pseudomonadati</taxon>
        <taxon>Pseudomonadota</taxon>
        <taxon>Alphaproteobacteria</taxon>
        <taxon>Micropepsales</taxon>
        <taxon>Micropepsaceae</taxon>
        <taxon>Rhizomicrobium</taxon>
    </lineage>
</organism>
<gene>
    <name evidence="1" type="ORF">GCM10008942_13170</name>
</gene>
<comment type="caution">
    <text evidence="1">The sequence shown here is derived from an EMBL/GenBank/DDBJ whole genome shotgun (WGS) entry which is preliminary data.</text>
</comment>
<evidence type="ECO:0008006" key="3">
    <source>
        <dbReference type="Google" id="ProtNLM"/>
    </source>
</evidence>
<proteinExistence type="predicted"/>
<protein>
    <recommendedName>
        <fullName evidence="3">Lipoprotein</fullName>
    </recommendedName>
</protein>
<dbReference type="EMBL" id="BAAADD010000003">
    <property type="protein sequence ID" value="GAA0566118.1"/>
    <property type="molecule type" value="Genomic_DNA"/>
</dbReference>
<name>A0ABP3PEW2_9PROT</name>
<evidence type="ECO:0000313" key="1">
    <source>
        <dbReference type="EMBL" id="GAA0566118.1"/>
    </source>
</evidence>
<keyword evidence="2" id="KW-1185">Reference proteome</keyword>
<reference evidence="2" key="1">
    <citation type="journal article" date="2019" name="Int. J. Syst. Evol. Microbiol.">
        <title>The Global Catalogue of Microorganisms (GCM) 10K type strain sequencing project: providing services to taxonomists for standard genome sequencing and annotation.</title>
        <authorList>
            <consortium name="The Broad Institute Genomics Platform"/>
            <consortium name="The Broad Institute Genome Sequencing Center for Infectious Disease"/>
            <person name="Wu L."/>
            <person name="Ma J."/>
        </authorList>
    </citation>
    <scope>NUCLEOTIDE SEQUENCE [LARGE SCALE GENOMIC DNA]</scope>
    <source>
        <strain evidence="2">JCM 15089</strain>
    </source>
</reference>
<accession>A0ABP3PEW2</accession>
<dbReference type="PROSITE" id="PS51257">
    <property type="entry name" value="PROKAR_LIPOPROTEIN"/>
    <property type="match status" value="1"/>
</dbReference>
<evidence type="ECO:0000313" key="2">
    <source>
        <dbReference type="Proteomes" id="UP001499951"/>
    </source>
</evidence>